<feature type="signal peptide" evidence="1">
    <location>
        <begin position="1"/>
        <end position="19"/>
    </location>
</feature>
<evidence type="ECO:0000259" key="2">
    <source>
        <dbReference type="Pfam" id="PF07995"/>
    </source>
</evidence>
<dbReference type="EMBL" id="JACHJU010000001">
    <property type="protein sequence ID" value="MBB4937057.1"/>
    <property type="molecule type" value="Genomic_DNA"/>
</dbReference>
<sequence>MTRLTSVFVVALLAAGCSAAAPAEMAQAPASTPTSTSAAAPLGEPRTLVKNLAVPWGIAFLPGGDALVTERDTARLLRVTAAGKITEVGTVDGVRPDGEGGLLGVAVSPVFTEDHYVFLYFTSAQDNRIVRYRYDRGLTNATVLLDRIPKGPIHNGGRLAFGPDGYLYASTGETGDRALAQDLGSMAGKILRMTVDGKPAPGNPFANMLWSYGHRNVQGMAWDPSGRMYASEFGSSSFDEINLIRKGGNYGWPEVEGTGDDSRFINPIVTWSTDQASPSGMAYADGSLWVGALQGRKLWQVPLASDGTAGKPVARFDGRYGRIRAVATARDGSLWFGTSNKDGRGSPFPDDDRIFTVTP</sequence>
<organism evidence="3 4">
    <name type="scientific">Streptosporangium album</name>
    <dbReference type="NCBI Taxonomy" id="47479"/>
    <lineage>
        <taxon>Bacteria</taxon>
        <taxon>Bacillati</taxon>
        <taxon>Actinomycetota</taxon>
        <taxon>Actinomycetes</taxon>
        <taxon>Streptosporangiales</taxon>
        <taxon>Streptosporangiaceae</taxon>
        <taxon>Streptosporangium</taxon>
    </lineage>
</organism>
<dbReference type="InterPro" id="IPR011042">
    <property type="entry name" value="6-blade_b-propeller_TolB-like"/>
</dbReference>
<keyword evidence="4" id="KW-1185">Reference proteome</keyword>
<evidence type="ECO:0000256" key="1">
    <source>
        <dbReference type="SAM" id="SignalP"/>
    </source>
</evidence>
<dbReference type="InterPro" id="IPR012938">
    <property type="entry name" value="Glc/Sorbosone_DH"/>
</dbReference>
<protein>
    <submittedName>
        <fullName evidence="3">Glucose/arabinose dehydrogenase</fullName>
    </submittedName>
</protein>
<dbReference type="PANTHER" id="PTHR19328">
    <property type="entry name" value="HEDGEHOG-INTERACTING PROTEIN"/>
    <property type="match status" value="1"/>
</dbReference>
<reference evidence="3 4" key="1">
    <citation type="submission" date="2020-08" db="EMBL/GenBank/DDBJ databases">
        <title>Sequencing the genomes of 1000 actinobacteria strains.</title>
        <authorList>
            <person name="Klenk H.-P."/>
        </authorList>
    </citation>
    <scope>NUCLEOTIDE SEQUENCE [LARGE SCALE GENOMIC DNA]</scope>
    <source>
        <strain evidence="3 4">DSM 43023</strain>
    </source>
</reference>
<dbReference type="Proteomes" id="UP000534286">
    <property type="component" value="Unassembled WGS sequence"/>
</dbReference>
<gene>
    <name evidence="3" type="ORF">FHR32_001362</name>
</gene>
<keyword evidence="1" id="KW-0732">Signal</keyword>
<evidence type="ECO:0000313" key="3">
    <source>
        <dbReference type="EMBL" id="MBB4937057.1"/>
    </source>
</evidence>
<comment type="caution">
    <text evidence="3">The sequence shown here is derived from an EMBL/GenBank/DDBJ whole genome shotgun (WGS) entry which is preliminary data.</text>
</comment>
<feature type="chain" id="PRO_5038897650" evidence="1">
    <location>
        <begin position="20"/>
        <end position="359"/>
    </location>
</feature>
<proteinExistence type="predicted"/>
<dbReference type="Gene3D" id="2.120.10.30">
    <property type="entry name" value="TolB, C-terminal domain"/>
    <property type="match status" value="1"/>
</dbReference>
<dbReference type="AlphaFoldDB" id="A0A7W7RSF6"/>
<dbReference type="InterPro" id="IPR011041">
    <property type="entry name" value="Quinoprot_gluc/sorb_DH_b-prop"/>
</dbReference>
<dbReference type="PANTHER" id="PTHR19328:SF13">
    <property type="entry name" value="HIPL1 PROTEIN"/>
    <property type="match status" value="1"/>
</dbReference>
<accession>A0A7W7RSF6</accession>
<dbReference type="SUPFAM" id="SSF50952">
    <property type="entry name" value="Soluble quinoprotein glucose dehydrogenase"/>
    <property type="match status" value="1"/>
</dbReference>
<dbReference type="PROSITE" id="PS51257">
    <property type="entry name" value="PROKAR_LIPOPROTEIN"/>
    <property type="match status" value="1"/>
</dbReference>
<feature type="domain" description="Glucose/Sorbosone dehydrogenase" evidence="2">
    <location>
        <begin position="53"/>
        <end position="344"/>
    </location>
</feature>
<dbReference type="Pfam" id="PF07995">
    <property type="entry name" value="GSDH"/>
    <property type="match status" value="1"/>
</dbReference>
<dbReference type="RefSeq" id="WP_246466019.1">
    <property type="nucleotide sequence ID" value="NZ_BAABEK010000009.1"/>
</dbReference>
<evidence type="ECO:0000313" key="4">
    <source>
        <dbReference type="Proteomes" id="UP000534286"/>
    </source>
</evidence>
<name>A0A7W7RSF6_9ACTN</name>